<feature type="region of interest" description="Disordered" evidence="1">
    <location>
        <begin position="164"/>
        <end position="206"/>
    </location>
</feature>
<comment type="caution">
    <text evidence="3">The sequence shown here is derived from an EMBL/GenBank/DDBJ whole genome shotgun (WGS) entry which is preliminary data.</text>
</comment>
<dbReference type="Pfam" id="PF09860">
    <property type="entry name" value="DUF2087"/>
    <property type="match status" value="1"/>
</dbReference>
<sequence>MTTADQNAWRPAIAALANDTTREVYARIVLGASRGDAVAGVPVPRADAAIAALVGSGLVAERDGALVADATGPKRMLATAAGRPTGIDRFLRPDGRVDRYPSKASERAELLAHVAERVLRPGEVVTERELTGRLERFADDVALLRRHLVDHGVVERTPSGSEYALAPSIRETPVAAETPRQAVGLGSEATSGPGDAASGSTSSERR</sequence>
<organism evidence="3 4">
    <name type="scientific">Microbacterium hatanonis</name>
    <dbReference type="NCBI Taxonomy" id="404366"/>
    <lineage>
        <taxon>Bacteria</taxon>
        <taxon>Bacillati</taxon>
        <taxon>Actinomycetota</taxon>
        <taxon>Actinomycetes</taxon>
        <taxon>Micrococcales</taxon>
        <taxon>Microbacteriaceae</taxon>
        <taxon>Microbacterium</taxon>
    </lineage>
</organism>
<dbReference type="OrthoDB" id="529288at2"/>
<accession>A0A5C8HUT7</accession>
<dbReference type="EMBL" id="VRSV01000002">
    <property type="protein sequence ID" value="TXK09697.1"/>
    <property type="molecule type" value="Genomic_DNA"/>
</dbReference>
<reference evidence="3 4" key="1">
    <citation type="submission" date="2019-08" db="EMBL/GenBank/DDBJ databases">
        <authorList>
            <person name="Dong K."/>
        </authorList>
    </citation>
    <scope>NUCLEOTIDE SEQUENCE [LARGE SCALE GENOMIC DNA]</scope>
    <source>
        <strain evidence="3 4">JCM14558</strain>
    </source>
</reference>
<dbReference type="Proteomes" id="UP000321034">
    <property type="component" value="Unassembled WGS sequence"/>
</dbReference>
<evidence type="ECO:0000313" key="3">
    <source>
        <dbReference type="EMBL" id="TXK09697.1"/>
    </source>
</evidence>
<gene>
    <name evidence="3" type="ORF">FVP77_12400</name>
</gene>
<dbReference type="AlphaFoldDB" id="A0A5C8HUT7"/>
<proteinExistence type="predicted"/>
<dbReference type="InterPro" id="IPR018656">
    <property type="entry name" value="DUF2087"/>
</dbReference>
<feature type="domain" description="DUF2087" evidence="2">
    <location>
        <begin position="96"/>
        <end position="164"/>
    </location>
</feature>
<protein>
    <submittedName>
        <fullName evidence="3">DUF2087 domain-containing protein</fullName>
    </submittedName>
</protein>
<dbReference type="RefSeq" id="WP_147894901.1">
    <property type="nucleotide sequence ID" value="NZ_BAAANR010000001.1"/>
</dbReference>
<evidence type="ECO:0000259" key="2">
    <source>
        <dbReference type="Pfam" id="PF09860"/>
    </source>
</evidence>
<evidence type="ECO:0000256" key="1">
    <source>
        <dbReference type="SAM" id="MobiDB-lite"/>
    </source>
</evidence>
<name>A0A5C8HUT7_9MICO</name>
<keyword evidence="4" id="KW-1185">Reference proteome</keyword>
<evidence type="ECO:0000313" key="4">
    <source>
        <dbReference type="Proteomes" id="UP000321034"/>
    </source>
</evidence>